<dbReference type="InterPro" id="IPR002104">
    <property type="entry name" value="Integrase_catalytic"/>
</dbReference>
<dbReference type="PROSITE" id="PS51898">
    <property type="entry name" value="TYR_RECOMBINASE"/>
    <property type="match status" value="1"/>
</dbReference>
<accession>A0AA36IK22</accession>
<evidence type="ECO:0008006" key="8">
    <source>
        <dbReference type="Google" id="ProtNLM"/>
    </source>
</evidence>
<keyword evidence="3" id="KW-0233">DNA recombination</keyword>
<dbReference type="Proteomes" id="UP001178507">
    <property type="component" value="Unassembled WGS sequence"/>
</dbReference>
<evidence type="ECO:0000256" key="3">
    <source>
        <dbReference type="ARBA" id="ARBA00023172"/>
    </source>
</evidence>
<dbReference type="GO" id="GO:0006313">
    <property type="term" value="P:DNA transposition"/>
    <property type="evidence" value="ECO:0007669"/>
    <property type="project" value="InterPro"/>
</dbReference>
<dbReference type="InterPro" id="IPR007069">
    <property type="entry name" value="Transposase_32"/>
</dbReference>
<dbReference type="Pfam" id="PF00589">
    <property type="entry name" value="Phage_integrase"/>
    <property type="match status" value="1"/>
</dbReference>
<dbReference type="SUPFAM" id="SSF56349">
    <property type="entry name" value="DNA breaking-rejoining enzymes"/>
    <property type="match status" value="1"/>
</dbReference>
<dbReference type="InterPro" id="IPR004107">
    <property type="entry name" value="Integrase_SAM-like_N"/>
</dbReference>
<evidence type="ECO:0000256" key="1">
    <source>
        <dbReference type="ARBA" id="ARBA00022908"/>
    </source>
</evidence>
<feature type="domain" description="Tyr recombinase" evidence="4">
    <location>
        <begin position="74"/>
        <end position="265"/>
    </location>
</feature>
<dbReference type="PANTHER" id="PTHR37023:SF1">
    <property type="entry name" value="ISSOD25 TRANSPOSASE TNPA_ISSOD25"/>
    <property type="match status" value="1"/>
</dbReference>
<dbReference type="InterPro" id="IPR013762">
    <property type="entry name" value="Integrase-like_cat_sf"/>
</dbReference>
<keyword evidence="1" id="KW-0229">DNA integration</keyword>
<sequence length="497" mass="55624">MTTFQTDAPITPLRQRMQQDMVMRGLGSHTQQDYVRHVRNFAAFLGRPPDTATTEDIRHYQLRQHETGVDPATINSTVLSVEEAAHLLEAAPGIKYTAALGVAYGAGLGVSEVAHLKVDDIDSTRMPIRVEQGKGRKDRNAMLSPQLLELLRVWWREGKRRGVMLPHGWLFPGRSCTDPISSRQLHRAVQEAAEVAWLAEREANLLPIGYFHVVFTLPVEVAVVAFQNKALVYDLLFRAASETVLRIAADPKHLGARIGITARAHVHMIVPGGGISLDGTRWVSSRPAFLLPVRVLGKLFLTRLIALHDKGQLAFFGSIARLADRRVFLRHLKPVRSKRWVIYAKPPFAGAEAVLAYLARYTHRVAISNRRLIGFNENGVTLHYKDDRRDSNDRQQVMILANDEFIRRFLLHVLPRGFHCIRHDGHLAGTSRKASLDRARALLSVAPVPEDDAPEVSDTRPPCPCCGGHMIIIETFTRWQQPRAPPHCAASTRETAP</sequence>
<evidence type="ECO:0000313" key="6">
    <source>
        <dbReference type="EMBL" id="CAJ1388179.1"/>
    </source>
</evidence>
<proteinExistence type="predicted"/>
<evidence type="ECO:0000313" key="7">
    <source>
        <dbReference type="Proteomes" id="UP001178507"/>
    </source>
</evidence>
<dbReference type="PANTHER" id="PTHR37023">
    <property type="entry name" value="TRANSPOSASE"/>
    <property type="match status" value="1"/>
</dbReference>
<dbReference type="Pfam" id="PF04986">
    <property type="entry name" value="Y2_Tnp"/>
    <property type="match status" value="1"/>
</dbReference>
<dbReference type="GO" id="GO:0015074">
    <property type="term" value="P:DNA integration"/>
    <property type="evidence" value="ECO:0007669"/>
    <property type="project" value="UniProtKB-KW"/>
</dbReference>
<comment type="caution">
    <text evidence="6">The sequence shown here is derived from an EMBL/GenBank/DDBJ whole genome shotgun (WGS) entry which is preliminary data.</text>
</comment>
<dbReference type="GO" id="GO:0004803">
    <property type="term" value="F:transposase activity"/>
    <property type="evidence" value="ECO:0007669"/>
    <property type="project" value="InterPro"/>
</dbReference>
<dbReference type="Pfam" id="PF13495">
    <property type="entry name" value="Phage_int_SAM_4"/>
    <property type="match status" value="1"/>
</dbReference>
<feature type="domain" description="Core-binding (CB)" evidence="5">
    <location>
        <begin position="8"/>
        <end position="89"/>
    </location>
</feature>
<dbReference type="EMBL" id="CAUJNA010001647">
    <property type="protein sequence ID" value="CAJ1388179.1"/>
    <property type="molecule type" value="Genomic_DNA"/>
</dbReference>
<organism evidence="6 7">
    <name type="scientific">Effrenium voratum</name>
    <dbReference type="NCBI Taxonomy" id="2562239"/>
    <lineage>
        <taxon>Eukaryota</taxon>
        <taxon>Sar</taxon>
        <taxon>Alveolata</taxon>
        <taxon>Dinophyceae</taxon>
        <taxon>Suessiales</taxon>
        <taxon>Symbiodiniaceae</taxon>
        <taxon>Effrenium</taxon>
    </lineage>
</organism>
<evidence type="ECO:0000259" key="4">
    <source>
        <dbReference type="PROSITE" id="PS51898"/>
    </source>
</evidence>
<gene>
    <name evidence="6" type="ORF">EVOR1521_LOCUS14109</name>
</gene>
<dbReference type="GO" id="GO:0003677">
    <property type="term" value="F:DNA binding"/>
    <property type="evidence" value="ECO:0007669"/>
    <property type="project" value="UniProtKB-KW"/>
</dbReference>
<dbReference type="PROSITE" id="PS51900">
    <property type="entry name" value="CB"/>
    <property type="match status" value="1"/>
</dbReference>
<keyword evidence="7" id="KW-1185">Reference proteome</keyword>
<dbReference type="Gene3D" id="1.10.150.130">
    <property type="match status" value="1"/>
</dbReference>
<reference evidence="6" key="1">
    <citation type="submission" date="2023-08" db="EMBL/GenBank/DDBJ databases">
        <authorList>
            <person name="Chen Y."/>
            <person name="Shah S."/>
            <person name="Dougan E. K."/>
            <person name="Thang M."/>
            <person name="Chan C."/>
        </authorList>
    </citation>
    <scope>NUCLEOTIDE SEQUENCE</scope>
</reference>
<evidence type="ECO:0000259" key="5">
    <source>
        <dbReference type="PROSITE" id="PS51900"/>
    </source>
</evidence>
<dbReference type="InterPro" id="IPR011010">
    <property type="entry name" value="DNA_brk_join_enz"/>
</dbReference>
<dbReference type="InterPro" id="IPR010998">
    <property type="entry name" value="Integrase_recombinase_N"/>
</dbReference>
<evidence type="ECO:0000256" key="2">
    <source>
        <dbReference type="ARBA" id="ARBA00023125"/>
    </source>
</evidence>
<keyword evidence="2" id="KW-0238">DNA-binding</keyword>
<dbReference type="InterPro" id="IPR044068">
    <property type="entry name" value="CB"/>
</dbReference>
<name>A0AA36IK22_9DINO</name>
<protein>
    <recommendedName>
        <fullName evidence="8">Transposase</fullName>
    </recommendedName>
</protein>
<dbReference type="Gene3D" id="1.10.443.10">
    <property type="entry name" value="Intergrase catalytic core"/>
    <property type="match status" value="1"/>
</dbReference>
<dbReference type="AlphaFoldDB" id="A0AA36IK22"/>